<accession>A0AA92LAN5</accession>
<feature type="transmembrane region" description="Helical" evidence="1">
    <location>
        <begin position="421"/>
        <end position="440"/>
    </location>
</feature>
<organism evidence="2 3">
    <name type="scientific">Acutalibacter muris</name>
    <dbReference type="NCBI Taxonomy" id="1796620"/>
    <lineage>
        <taxon>Bacteria</taxon>
        <taxon>Bacillati</taxon>
        <taxon>Bacillota</taxon>
        <taxon>Clostridia</taxon>
        <taxon>Eubacteriales</taxon>
        <taxon>Acutalibacteraceae</taxon>
        <taxon>Acutalibacter</taxon>
    </lineage>
</organism>
<feature type="transmembrane region" description="Helical" evidence="1">
    <location>
        <begin position="390"/>
        <end position="409"/>
    </location>
</feature>
<feature type="transmembrane region" description="Helical" evidence="1">
    <location>
        <begin position="326"/>
        <end position="347"/>
    </location>
</feature>
<proteinExistence type="predicted"/>
<feature type="transmembrane region" description="Helical" evidence="1">
    <location>
        <begin position="197"/>
        <end position="216"/>
    </location>
</feature>
<dbReference type="AlphaFoldDB" id="A0AA92LAN5"/>
<feature type="transmembrane region" description="Helical" evidence="1">
    <location>
        <begin position="39"/>
        <end position="60"/>
    </location>
</feature>
<evidence type="ECO:0000256" key="1">
    <source>
        <dbReference type="SAM" id="Phobius"/>
    </source>
</evidence>
<dbReference type="EMBL" id="CP065321">
    <property type="protein sequence ID" value="QQR31667.1"/>
    <property type="molecule type" value="Genomic_DNA"/>
</dbReference>
<feature type="transmembrane region" description="Helical" evidence="1">
    <location>
        <begin position="521"/>
        <end position="540"/>
    </location>
</feature>
<keyword evidence="1" id="KW-0812">Transmembrane</keyword>
<feature type="transmembrane region" description="Helical" evidence="1">
    <location>
        <begin position="228"/>
        <end position="246"/>
    </location>
</feature>
<evidence type="ECO:0000313" key="2">
    <source>
        <dbReference type="EMBL" id="QQR31667.1"/>
    </source>
</evidence>
<sequence length="699" mass="78103">MYGSFTGGMAAVVFLCFFQLCGLCLSAVIFPREGPGTRALLGSVLGSVSLQWLPALMGFVSGFTRAGHMAAAVIITLAVCGTLIWAKRSGRAVSIGIKDLPGAFLRHKFLFFVLALWIVYCVLVPHSFYWQDNIIYSSQATYGDMSMHLSFITSLARQGTFPPSYSLLPGTRLSYPFLSDSISSSLYLLGAPLRLAYCLPMLLSGAQVFFGGWLFLRVLSGSDKKAGLAFTFFFLNGGLGLMYFLGGEEGNFSRIFTAFYETPTNYSLENIRWVNVIVDMMLPQRATLFGWALLFPTLYLLTRAVFHHKRRYYLIAGLMAGALPMIHTHSFLALGLVCGAWLTARLFRDNRLSVFAARLGKALIPLGLIAMLTMQAVLSPEDRSNSDRLLGLFLSVFSLWAGVLLLLLIGSIKKRRIRPVIFTWGALLLAALALALPQLFTWTFRQVSSGGMVRGHFGWVIGDDNYLWFYLKNIGPVWVFALIGLLTADKRRFARCCPPMAIWFVAELIEFQPNDYDNNKLLYVGFLFLCCAAADCIWGLLELIPKKAPQLVSAALLSALLAAPAALTVAREYVSRYELYGTGAMNLALFIDDQLPRDAVLMTDQRHNNEAAALAGRNIVCGSPIYLYYHGLNYYQQEWDLRTMYEEPGKNLELFKRHGVDYVLISDFEKKSYTVDTAWFDENLPKEFDDGGRILYRVD</sequence>
<feature type="transmembrane region" description="Helical" evidence="1">
    <location>
        <begin position="467"/>
        <end position="486"/>
    </location>
</feature>
<dbReference type="Proteomes" id="UP000596035">
    <property type="component" value="Chromosome"/>
</dbReference>
<feature type="transmembrane region" description="Helical" evidence="1">
    <location>
        <begin position="288"/>
        <end position="306"/>
    </location>
</feature>
<evidence type="ECO:0000313" key="3">
    <source>
        <dbReference type="Proteomes" id="UP000596035"/>
    </source>
</evidence>
<feature type="transmembrane region" description="Helical" evidence="1">
    <location>
        <begin position="359"/>
        <end position="378"/>
    </location>
</feature>
<feature type="transmembrane region" description="Helical" evidence="1">
    <location>
        <begin position="107"/>
        <end position="128"/>
    </location>
</feature>
<feature type="transmembrane region" description="Helical" evidence="1">
    <location>
        <begin position="66"/>
        <end position="86"/>
    </location>
</feature>
<keyword evidence="1" id="KW-1133">Transmembrane helix</keyword>
<feature type="transmembrane region" description="Helical" evidence="1">
    <location>
        <begin position="6"/>
        <end position="30"/>
    </location>
</feature>
<protein>
    <submittedName>
        <fullName evidence="2">Uncharacterized protein</fullName>
    </submittedName>
</protein>
<keyword evidence="1" id="KW-0472">Membrane</keyword>
<name>A0AA92LAN5_9FIRM</name>
<feature type="transmembrane region" description="Helical" evidence="1">
    <location>
        <begin position="552"/>
        <end position="570"/>
    </location>
</feature>
<gene>
    <name evidence="2" type="ORF">I5Q82_08450</name>
</gene>
<dbReference type="RefSeq" id="WP_066537944.1">
    <property type="nucleotide sequence ID" value="NZ_CP021422.1"/>
</dbReference>
<reference evidence="2 3" key="1">
    <citation type="submission" date="2020-11" db="EMBL/GenBank/DDBJ databases">
        <title>Closed and high quality bacterial genomes of the OMM12 community.</title>
        <authorList>
            <person name="Marbouty M."/>
            <person name="Lamy-Besnier Q."/>
            <person name="Debarbieux L."/>
            <person name="Koszul R."/>
        </authorList>
    </citation>
    <scope>NUCLEOTIDE SEQUENCE [LARGE SCALE GENOMIC DNA]</scope>
    <source>
        <strain evidence="2 3">KB18</strain>
    </source>
</reference>